<evidence type="ECO:0000313" key="3">
    <source>
        <dbReference type="Proteomes" id="UP000887566"/>
    </source>
</evidence>
<sequence length="183" mass="20538">MCRALVAVLLVVVIVATAVTSNKLRCVHGELEGDRCVCEDNYIGQRCNRQMHCSTFMRNFNGTCIACELGWTGPFCDSIVCHTEYGTPTKDLLMCECIEPAIGSHCTNLTTSNIYLHYNRRMAEFWGPLGAIVIIPMIACFVLCERASEKRQEKRIERVMADMKEAAGDQQVEQLLDREPKGP</sequence>
<reference evidence="4" key="1">
    <citation type="submission" date="2022-11" db="UniProtKB">
        <authorList>
            <consortium name="WormBaseParasite"/>
        </authorList>
    </citation>
    <scope>IDENTIFICATION</scope>
</reference>
<protein>
    <submittedName>
        <fullName evidence="4">EGF-like domain-containing protein</fullName>
    </submittedName>
</protein>
<keyword evidence="1" id="KW-1133">Transmembrane helix</keyword>
<name>A0A914XRA6_9BILA</name>
<organism evidence="3 4">
    <name type="scientific">Plectus sambesii</name>
    <dbReference type="NCBI Taxonomy" id="2011161"/>
    <lineage>
        <taxon>Eukaryota</taxon>
        <taxon>Metazoa</taxon>
        <taxon>Ecdysozoa</taxon>
        <taxon>Nematoda</taxon>
        <taxon>Chromadorea</taxon>
        <taxon>Plectida</taxon>
        <taxon>Plectina</taxon>
        <taxon>Plectoidea</taxon>
        <taxon>Plectidae</taxon>
        <taxon>Plectus</taxon>
    </lineage>
</organism>
<evidence type="ECO:0000313" key="4">
    <source>
        <dbReference type="WBParaSite" id="PSAMB.scaffold98size80244.g1742.t1"/>
    </source>
</evidence>
<keyword evidence="1" id="KW-0472">Membrane</keyword>
<feature type="transmembrane region" description="Helical" evidence="1">
    <location>
        <begin position="125"/>
        <end position="144"/>
    </location>
</feature>
<accession>A0A914XRA6</accession>
<proteinExistence type="predicted"/>
<evidence type="ECO:0000256" key="1">
    <source>
        <dbReference type="SAM" id="Phobius"/>
    </source>
</evidence>
<dbReference type="AlphaFoldDB" id="A0A914XRA6"/>
<keyword evidence="1" id="KW-0812">Transmembrane</keyword>
<evidence type="ECO:0000256" key="2">
    <source>
        <dbReference type="SAM" id="SignalP"/>
    </source>
</evidence>
<feature type="chain" id="PRO_5036673969" evidence="2">
    <location>
        <begin position="19"/>
        <end position="183"/>
    </location>
</feature>
<feature type="signal peptide" evidence="2">
    <location>
        <begin position="1"/>
        <end position="18"/>
    </location>
</feature>
<dbReference type="WBParaSite" id="PSAMB.scaffold98size80244.g1742.t1">
    <property type="protein sequence ID" value="PSAMB.scaffold98size80244.g1742.t1"/>
    <property type="gene ID" value="PSAMB.scaffold98size80244.g1742"/>
</dbReference>
<keyword evidence="2" id="KW-0732">Signal</keyword>
<dbReference type="Proteomes" id="UP000887566">
    <property type="component" value="Unplaced"/>
</dbReference>
<keyword evidence="3" id="KW-1185">Reference proteome</keyword>